<protein>
    <recommendedName>
        <fullName evidence="1">Calcineurin-like phosphoesterase domain-containing protein</fullName>
    </recommendedName>
</protein>
<evidence type="ECO:0000259" key="1">
    <source>
        <dbReference type="Pfam" id="PF00149"/>
    </source>
</evidence>
<dbReference type="Proteomes" id="UP000245468">
    <property type="component" value="Chromosome"/>
</dbReference>
<dbReference type="InterPro" id="IPR004843">
    <property type="entry name" value="Calcineurin-like_PHP"/>
</dbReference>
<dbReference type="InterPro" id="IPR029052">
    <property type="entry name" value="Metallo-depent_PP-like"/>
</dbReference>
<dbReference type="Pfam" id="PF00149">
    <property type="entry name" value="Metallophos"/>
    <property type="match status" value="1"/>
</dbReference>
<feature type="domain" description="Calcineurin-like phosphoesterase" evidence="1">
    <location>
        <begin position="47"/>
        <end position="223"/>
    </location>
</feature>
<dbReference type="EMBL" id="CP029346">
    <property type="protein sequence ID" value="AWL09716.1"/>
    <property type="molecule type" value="Genomic_DNA"/>
</dbReference>
<dbReference type="RefSeq" id="WP_109323382.1">
    <property type="nucleotide sequence ID" value="NZ_CP029346.1"/>
</dbReference>
<dbReference type="PANTHER" id="PTHR43143:SF1">
    <property type="entry name" value="SERINE_THREONINE-PROTEIN PHOSPHATASE CPPED1"/>
    <property type="match status" value="1"/>
</dbReference>
<dbReference type="KEGG" id="psez:HME7025_01866"/>
<gene>
    <name evidence="2" type="ORF">HME7025_01866</name>
</gene>
<dbReference type="InterPro" id="IPR006311">
    <property type="entry name" value="TAT_signal"/>
</dbReference>
<proteinExistence type="predicted"/>
<dbReference type="GO" id="GO:0016787">
    <property type="term" value="F:hydrolase activity"/>
    <property type="evidence" value="ECO:0007669"/>
    <property type="project" value="InterPro"/>
</dbReference>
<dbReference type="InterPro" id="IPR051918">
    <property type="entry name" value="STPP_CPPED1"/>
</dbReference>
<dbReference type="AlphaFoldDB" id="A0A2S2DWH2"/>
<evidence type="ECO:0000313" key="3">
    <source>
        <dbReference type="Proteomes" id="UP000245468"/>
    </source>
</evidence>
<dbReference type="OrthoDB" id="9816081at2"/>
<sequence length="279" mass="32186">MSKKEKLSLSRRNFIQQVSFASIFLLSGQVKALSPSEVEAFRKKVKLRFIVASDIHYGQPNTAFEEMLDKSIAQINQFHSENPLDFCVMNGDIVHDDKTWMPKAKLKIDGLKMPYYVTRGNHDLVSPEYWKDIWGTPLNHQVVHKKVGILLGDTSNEQGKYLCPDLTWLKEQLEANKKHKQVLLFLHIPQAKWTKHGIDHPEFFDLLKNYPNVKAAFHGHEHDQDGVKMMNNTPFLFDSHIGGNWGTPYKGYRVGEILNDGTLITYMMNPEVKMEELSF</sequence>
<accession>A0A2S2DWH2</accession>
<name>A0A2S2DWH2_9BACT</name>
<dbReference type="Gene3D" id="3.60.21.10">
    <property type="match status" value="1"/>
</dbReference>
<dbReference type="SUPFAM" id="SSF56300">
    <property type="entry name" value="Metallo-dependent phosphatases"/>
    <property type="match status" value="1"/>
</dbReference>
<reference evidence="3" key="1">
    <citation type="submission" date="2018-05" db="EMBL/GenBank/DDBJ databases">
        <title>Pseudarcicella sp. HME7025 Genome sequencing and assembly.</title>
        <authorList>
            <person name="Kim H."/>
            <person name="Kang H."/>
            <person name="Joh K."/>
        </authorList>
    </citation>
    <scope>NUCLEOTIDE SEQUENCE [LARGE SCALE GENOMIC DNA]</scope>
    <source>
        <strain evidence="3">HME7025</strain>
    </source>
</reference>
<dbReference type="PROSITE" id="PS51318">
    <property type="entry name" value="TAT"/>
    <property type="match status" value="1"/>
</dbReference>
<organism evidence="2 3">
    <name type="scientific">Aquirufa nivalisilvae</name>
    <dbReference type="NCBI Taxonomy" id="2516557"/>
    <lineage>
        <taxon>Bacteria</taxon>
        <taxon>Pseudomonadati</taxon>
        <taxon>Bacteroidota</taxon>
        <taxon>Cytophagia</taxon>
        <taxon>Cytophagales</taxon>
        <taxon>Flectobacillaceae</taxon>
        <taxon>Aquirufa</taxon>
    </lineage>
</organism>
<keyword evidence="3" id="KW-1185">Reference proteome</keyword>
<evidence type="ECO:0000313" key="2">
    <source>
        <dbReference type="EMBL" id="AWL09716.1"/>
    </source>
</evidence>
<dbReference type="PANTHER" id="PTHR43143">
    <property type="entry name" value="METALLOPHOSPHOESTERASE, CALCINEURIN SUPERFAMILY"/>
    <property type="match status" value="1"/>
</dbReference>